<accession>A0ABS4MBG8</accession>
<evidence type="ECO:0000259" key="2">
    <source>
        <dbReference type="Pfam" id="PF06605"/>
    </source>
</evidence>
<dbReference type="RefSeq" id="WP_209685444.1">
    <property type="nucleotide sequence ID" value="NZ_JAGGLU010000001.1"/>
</dbReference>
<feature type="domain" description="Tail spike" evidence="2">
    <location>
        <begin position="158"/>
        <end position="353"/>
    </location>
</feature>
<dbReference type="InterPro" id="IPR007119">
    <property type="entry name" value="Phage_tail_spike_N"/>
</dbReference>
<keyword evidence="4" id="KW-1185">Reference proteome</keyword>
<dbReference type="InterPro" id="IPR010572">
    <property type="entry name" value="Tail_dom"/>
</dbReference>
<dbReference type="NCBIfam" id="TIGR01665">
    <property type="entry name" value="put_anti_recept"/>
    <property type="match status" value="1"/>
</dbReference>
<evidence type="ECO:0000256" key="1">
    <source>
        <dbReference type="SAM" id="Coils"/>
    </source>
</evidence>
<organism evidence="3 4">
    <name type="scientific">Lactobacillus colini</name>
    <dbReference type="NCBI Taxonomy" id="1819254"/>
    <lineage>
        <taxon>Bacteria</taxon>
        <taxon>Bacillati</taxon>
        <taxon>Bacillota</taxon>
        <taxon>Bacilli</taxon>
        <taxon>Lactobacillales</taxon>
        <taxon>Lactobacillaceae</taxon>
        <taxon>Lactobacillus</taxon>
    </lineage>
</organism>
<protein>
    <submittedName>
        <fullName evidence="3">Phage minor structural protein</fullName>
    </submittedName>
</protein>
<gene>
    <name evidence="3" type="ORF">J2Z60_000180</name>
</gene>
<evidence type="ECO:0000313" key="4">
    <source>
        <dbReference type="Proteomes" id="UP001519292"/>
    </source>
</evidence>
<comment type="caution">
    <text evidence="3">The sequence shown here is derived from an EMBL/GenBank/DDBJ whole genome shotgun (WGS) entry which is preliminary data.</text>
</comment>
<name>A0ABS4MBG8_9LACO</name>
<dbReference type="Pfam" id="PF06605">
    <property type="entry name" value="Prophage_tail"/>
    <property type="match status" value="1"/>
</dbReference>
<reference evidence="3 4" key="1">
    <citation type="submission" date="2021-03" db="EMBL/GenBank/DDBJ databases">
        <title>Genomic Encyclopedia of Type Strains, Phase IV (KMG-IV): sequencing the most valuable type-strain genomes for metagenomic binning, comparative biology and taxonomic classification.</title>
        <authorList>
            <person name="Goeker M."/>
        </authorList>
    </citation>
    <scope>NUCLEOTIDE SEQUENCE [LARGE SCALE GENOMIC DNA]</scope>
    <source>
        <strain evidence="3 4">DSM 101872</strain>
    </source>
</reference>
<dbReference type="Proteomes" id="UP001519292">
    <property type="component" value="Unassembled WGS sequence"/>
</dbReference>
<feature type="coiled-coil region" evidence="1">
    <location>
        <begin position="373"/>
        <end position="439"/>
    </location>
</feature>
<evidence type="ECO:0000313" key="3">
    <source>
        <dbReference type="EMBL" id="MBP2057018.1"/>
    </source>
</evidence>
<keyword evidence="1" id="KW-0175">Coiled coil</keyword>
<sequence length="762" mass="85279">MSIPTLFGENATDFNSNGIGRLYETTESQVKEKINGEYELEMKYPITGTFFNDLKINRIIVATIDGESNVQPFSIYEISEPINGQVTIYAEHISYRLKFMIVAPFQAIGTPKQCWEKLKENALTPIPFNFESDIPSTNLIVVDKPTSVKEILQGTEGSFLDQFGGEYEWDGWTIRLHKHRGQDNGYSIRYGSNLTDLTRQTNNQEAYSGIVPYITQKQDNGITVAKMLPEKKLMGKYAASYPYAKLKAVDLTSKFKTDNNTPITEDQIRSEAKKYISNNQIGKNKISLDIKFVNLADTIEYKNLKQRNIKIGDSVHITEENLNLNLVEEVTEINWDSLRDKYKELHLGDPKQTLITQIRTEELDKNQQISNIKVEQQKDYDTYLAQIQSIEKQGKVLQQNIDKEREERIAALEKEGLTREQALAELQKEEEAKRKAAIDKLRSDLSQDYKSQIGLTSEDLKKHFNEQLNKINQDFTQEMRTKVGEEHFNKIVNGIKEDFEKAQGEVDQKWSNQVKIINSDINKINQVMSSDTTGTIKLIRSPNNPTEINQLIIQNNNGSSFQMNGNGLVYRDRWGNITTAFTADGHVAGSVIDGAVVNSLVLNSAAISAGTIEGSSISGTAITGGSLTATNIYGSNISGGTIVGGQIYGPLEFYTGDGGTMAIHIGADSYGGLYPQNGGEAIFVTSQNYTSMVSSGQVAVTGDNGTTSIHPSYIDINNNTALHTGNWDYYLRDTIKQWVQDWVADYVTETGNKGHRLIIWKG</sequence>
<proteinExistence type="predicted"/>
<dbReference type="EMBL" id="JAGGLU010000001">
    <property type="protein sequence ID" value="MBP2057018.1"/>
    <property type="molecule type" value="Genomic_DNA"/>
</dbReference>